<evidence type="ECO:0008006" key="3">
    <source>
        <dbReference type="Google" id="ProtNLM"/>
    </source>
</evidence>
<dbReference type="RefSeq" id="WP_188616487.1">
    <property type="nucleotide sequence ID" value="NZ_BMLV01000001.1"/>
</dbReference>
<evidence type="ECO:0000313" key="2">
    <source>
        <dbReference type="Proteomes" id="UP000620064"/>
    </source>
</evidence>
<dbReference type="EMBL" id="BMLV01000001">
    <property type="protein sequence ID" value="GGP02042.1"/>
    <property type="molecule type" value="Genomic_DNA"/>
</dbReference>
<dbReference type="InterPro" id="IPR025503">
    <property type="entry name" value="DUF4391"/>
</dbReference>
<gene>
    <name evidence="1" type="ORF">GCM10010992_04840</name>
</gene>
<sequence>MKFDMFNLPTSTEVKKVIPKNSFDSYITNKQKKDFSIYISKITWVNKLSFETINLQGKEIEEIQIFTIELKEKSNIKKLLEVIDKTIPYTIIFIIIFKDEFYVSTSPKHSNPNNPDHAVIDYTFTTEWSLKSDFNLIINLKNSLDWLYKDFCEQFKLNLVDSKTIQHLVESQKELDIIKRDINKLKLAITNSKQFNKKVALNLKLKELEKLLNDK</sequence>
<dbReference type="Pfam" id="PF14335">
    <property type="entry name" value="DUF4391"/>
    <property type="match status" value="1"/>
</dbReference>
<protein>
    <recommendedName>
        <fullName evidence="3">DUF4391 domain-containing protein</fullName>
    </recommendedName>
</protein>
<reference evidence="2" key="1">
    <citation type="journal article" date="2019" name="Int. J. Syst. Evol. Microbiol.">
        <title>The Global Catalogue of Microorganisms (GCM) 10K type strain sequencing project: providing services to taxonomists for standard genome sequencing and annotation.</title>
        <authorList>
            <consortium name="The Broad Institute Genomics Platform"/>
            <consortium name="The Broad Institute Genome Sequencing Center for Infectious Disease"/>
            <person name="Wu L."/>
            <person name="Ma J."/>
        </authorList>
    </citation>
    <scope>NUCLEOTIDE SEQUENCE [LARGE SCALE GENOMIC DNA]</scope>
    <source>
        <strain evidence="2">CGMCC 1.7656</strain>
    </source>
</reference>
<organism evidence="1 2">
    <name type="scientific">Cloacibacterium rupense</name>
    <dbReference type="NCBI Taxonomy" id="517423"/>
    <lineage>
        <taxon>Bacteria</taxon>
        <taxon>Pseudomonadati</taxon>
        <taxon>Bacteroidota</taxon>
        <taxon>Flavobacteriia</taxon>
        <taxon>Flavobacteriales</taxon>
        <taxon>Weeksellaceae</taxon>
    </lineage>
</organism>
<proteinExistence type="predicted"/>
<keyword evidence="2" id="KW-1185">Reference proteome</keyword>
<name>A0ABQ2NLA5_9FLAO</name>
<comment type="caution">
    <text evidence="1">The sequence shown here is derived from an EMBL/GenBank/DDBJ whole genome shotgun (WGS) entry which is preliminary data.</text>
</comment>
<dbReference type="Proteomes" id="UP000620064">
    <property type="component" value="Unassembled WGS sequence"/>
</dbReference>
<accession>A0ABQ2NLA5</accession>
<evidence type="ECO:0000313" key="1">
    <source>
        <dbReference type="EMBL" id="GGP02042.1"/>
    </source>
</evidence>